<dbReference type="EMBL" id="LAZR01024517">
    <property type="protein sequence ID" value="KKL74875.1"/>
    <property type="molecule type" value="Genomic_DNA"/>
</dbReference>
<protein>
    <recommendedName>
        <fullName evidence="3">SDR family oxidoreductase</fullName>
    </recommendedName>
</protein>
<dbReference type="InterPro" id="IPR002347">
    <property type="entry name" value="SDR_fam"/>
</dbReference>
<dbReference type="PANTHER" id="PTHR42879:SF2">
    <property type="entry name" value="3-OXOACYL-[ACYL-CARRIER-PROTEIN] REDUCTASE FABG"/>
    <property type="match status" value="1"/>
</dbReference>
<dbReference type="Gene3D" id="3.40.50.720">
    <property type="entry name" value="NAD(P)-binding Rossmann-like Domain"/>
    <property type="match status" value="1"/>
</dbReference>
<proteinExistence type="inferred from homology"/>
<dbReference type="AlphaFoldDB" id="A0A0F9GZV0"/>
<dbReference type="Pfam" id="PF13561">
    <property type="entry name" value="adh_short_C2"/>
    <property type="match status" value="1"/>
</dbReference>
<dbReference type="PRINTS" id="PR00081">
    <property type="entry name" value="GDHRDH"/>
</dbReference>
<comment type="caution">
    <text evidence="2">The sequence shown here is derived from an EMBL/GenBank/DDBJ whole genome shotgun (WGS) entry which is preliminary data.</text>
</comment>
<name>A0A0F9GZV0_9ZZZZ</name>
<dbReference type="PANTHER" id="PTHR42879">
    <property type="entry name" value="3-OXOACYL-(ACYL-CARRIER-PROTEIN) REDUCTASE"/>
    <property type="match status" value="1"/>
</dbReference>
<dbReference type="FunFam" id="3.40.50.720:FF:000084">
    <property type="entry name" value="Short-chain dehydrogenase reductase"/>
    <property type="match status" value="1"/>
</dbReference>
<dbReference type="PRINTS" id="PR00080">
    <property type="entry name" value="SDRFAMILY"/>
</dbReference>
<dbReference type="SUPFAM" id="SSF51735">
    <property type="entry name" value="NAD(P)-binding Rossmann-fold domains"/>
    <property type="match status" value="1"/>
</dbReference>
<sequence length="238" mass="25688">MNDKIALVTGSSRGIGRDIALKLADAASGVAVHYKNNREAAEKVVKKIREKGKFAACFCADLTKEKEALALVRNVEEKFGRIDILVNNVGPILVKSWEKITSSEWDYILHSNLMSALYCLKASLPGMRKRKWGRIINLGYSRAEQLVAFSSITPYAIAKTGLLILTRSVAASEGSAGITVNMVSPGLMEGGILPESKSVPKGRLGKFEDISSAVLFLVSDEADFISGTNLVVAGGWKI</sequence>
<evidence type="ECO:0008006" key="3">
    <source>
        <dbReference type="Google" id="ProtNLM"/>
    </source>
</evidence>
<comment type="similarity">
    <text evidence="1">Belongs to the short-chain dehydrogenases/reductases (SDR) family.</text>
</comment>
<evidence type="ECO:0000313" key="2">
    <source>
        <dbReference type="EMBL" id="KKL74875.1"/>
    </source>
</evidence>
<accession>A0A0F9GZV0</accession>
<dbReference type="InterPro" id="IPR050259">
    <property type="entry name" value="SDR"/>
</dbReference>
<dbReference type="InterPro" id="IPR036291">
    <property type="entry name" value="NAD(P)-bd_dom_sf"/>
</dbReference>
<evidence type="ECO:0000256" key="1">
    <source>
        <dbReference type="ARBA" id="ARBA00006484"/>
    </source>
</evidence>
<reference evidence="2" key="1">
    <citation type="journal article" date="2015" name="Nature">
        <title>Complex archaea that bridge the gap between prokaryotes and eukaryotes.</title>
        <authorList>
            <person name="Spang A."/>
            <person name="Saw J.H."/>
            <person name="Jorgensen S.L."/>
            <person name="Zaremba-Niedzwiedzka K."/>
            <person name="Martijn J."/>
            <person name="Lind A.E."/>
            <person name="van Eijk R."/>
            <person name="Schleper C."/>
            <person name="Guy L."/>
            <person name="Ettema T.J."/>
        </authorList>
    </citation>
    <scope>NUCLEOTIDE SEQUENCE</scope>
</reference>
<gene>
    <name evidence="2" type="ORF">LCGC14_2060490</name>
</gene>
<organism evidence="2">
    <name type="scientific">marine sediment metagenome</name>
    <dbReference type="NCBI Taxonomy" id="412755"/>
    <lineage>
        <taxon>unclassified sequences</taxon>
        <taxon>metagenomes</taxon>
        <taxon>ecological metagenomes</taxon>
    </lineage>
</organism>